<feature type="domain" description="DNA-directed DNA polymerase family A palm" evidence="22">
    <location>
        <begin position="686"/>
        <end position="893"/>
    </location>
</feature>
<dbReference type="Pfam" id="PF00476">
    <property type="entry name" value="DNA_pol_A"/>
    <property type="match status" value="1"/>
</dbReference>
<dbReference type="CDD" id="cd08637">
    <property type="entry name" value="DNA_pol_A_pol_I_C"/>
    <property type="match status" value="1"/>
</dbReference>
<dbReference type="InterPro" id="IPR008918">
    <property type="entry name" value="HhH2"/>
</dbReference>
<dbReference type="Gene3D" id="1.10.150.20">
    <property type="entry name" value="5' to 3' exonuclease, C-terminal subdomain"/>
    <property type="match status" value="2"/>
</dbReference>
<dbReference type="FunFam" id="3.40.50.1010:FF:000001">
    <property type="entry name" value="DNA polymerase I"/>
    <property type="match status" value="1"/>
</dbReference>
<dbReference type="RefSeq" id="WP_104959004.1">
    <property type="nucleotide sequence ID" value="NZ_CP026377.1"/>
</dbReference>
<dbReference type="InterPro" id="IPR036279">
    <property type="entry name" value="5-3_exonuclease_C_sf"/>
</dbReference>
<dbReference type="SUPFAM" id="SSF56672">
    <property type="entry name" value="DNA/RNA polymerases"/>
    <property type="match status" value="1"/>
</dbReference>
<dbReference type="SMART" id="SM00474">
    <property type="entry name" value="35EXOc"/>
    <property type="match status" value="1"/>
</dbReference>
<dbReference type="GO" id="GO:0003677">
    <property type="term" value="F:DNA binding"/>
    <property type="evidence" value="ECO:0007669"/>
    <property type="project" value="UniProtKB-UniRule"/>
</dbReference>
<dbReference type="SUPFAM" id="SSF47807">
    <property type="entry name" value="5' to 3' exonuclease, C-terminal subdomain"/>
    <property type="match status" value="1"/>
</dbReference>
<dbReference type="GO" id="GO:0006261">
    <property type="term" value="P:DNA-templated DNA replication"/>
    <property type="evidence" value="ECO:0007669"/>
    <property type="project" value="UniProtKB-UniRule"/>
</dbReference>
<evidence type="ECO:0000259" key="22">
    <source>
        <dbReference type="SMART" id="SM00482"/>
    </source>
</evidence>
<evidence type="ECO:0000256" key="16">
    <source>
        <dbReference type="ARBA" id="ARBA00060162"/>
    </source>
</evidence>
<evidence type="ECO:0000256" key="6">
    <source>
        <dbReference type="ARBA" id="ARBA00022695"/>
    </source>
</evidence>
<evidence type="ECO:0000256" key="5">
    <source>
        <dbReference type="ARBA" id="ARBA00022679"/>
    </source>
</evidence>
<sequence length="929" mass="103248">MAQIAENPLILVDGSSYLYRAYHAFPPLTNSVGEPTGAMYGVLNMLRSLLLQYKPSHVAVVFDAKGKTFRDELFEHYKSHRPPMPDDLRAQIEPLHNMVRAMGLPLLAVSGVEADDVIGTLALQAEQQGRSVLISTGDKDMAQLVTPNITLINTMNNAILGPDEVKEKYGIPPELIIDFLALMGDASDNIPGVPGVGEKTAQALLQGLGGITTLYDNLDKIADLSFRGAKTMAAKLEQNKEVALLSYQLATIKTDVELEVGCEQLTVNEPDVETLLGLFRHYEFRRWLTDLEEGKWLQGRKNNAGAQKKLAEEEPAPQPESVSVLSSDGYVTILDEETFDSWLTKLQQSALFAFDLETDSLDTLTANIIGLSFAIAPGEAAYLPVAHDYLDAPDQLDRNTVLARLKPLLEDEQRLKVGQNLKFDRSVLKNYDIELGGIKFDTMLESYMLNSVVGKHDMDSLASRWLNHKTVTFTEIAGKGKNQLTFNQIALEQAAHYAAEDADVTLQLHLKMWPELEKEAGPKTVFEEIEMPLLTVISRIERNGVLIDQNILAKHSQELTIRLKELEEKAHELAGEPFNLSSTKQLQTILFEKQGIKPTKKTPGGAPSTSEEVLAELALDYPLPKVILEHRGLSKLKSTYTDKLPQMINPRTGRVHTSYQQAVTATGRLSSTDPNLQNIPVRNEEGRRIRQAFIAPQGCRIVAADYSQIELRIMAHLSQDKGLLAAFAEGQDIHRATAAEVFGVSVDKVTSEQRRSAKAINFGLIYGMSAFGLSRQLNINAGEAKLYMDRYFERYPGVLTYMETTRQKASEQGYVSTLDGRRLWLPDIKSANAIRRKAAERAAINAPMQGTAADIIKRAMIDVDAWLRQPDAPQVTMIMQVHDELVFEVREEEIESASAKIRQLMENSVKLDVPLRVDVGVGDNWDQAH</sequence>
<keyword evidence="6 18" id="KW-0548">Nucleotidyltransferase</keyword>
<feature type="domain" description="3'-5' exonuclease" evidence="20">
    <location>
        <begin position="330"/>
        <end position="517"/>
    </location>
</feature>
<dbReference type="GO" id="GO:0006302">
    <property type="term" value="P:double-strand break repair"/>
    <property type="evidence" value="ECO:0007669"/>
    <property type="project" value="TreeGrafter"/>
</dbReference>
<dbReference type="InterPro" id="IPR002562">
    <property type="entry name" value="3'-5'_exonuclease_dom"/>
</dbReference>
<keyword evidence="19" id="KW-0175">Coiled coil</keyword>
<dbReference type="Pfam" id="PF01367">
    <property type="entry name" value="5_3_exonuc"/>
    <property type="match status" value="1"/>
</dbReference>
<evidence type="ECO:0000256" key="18">
    <source>
        <dbReference type="RuleBase" id="RU004460"/>
    </source>
</evidence>
<evidence type="ECO:0000259" key="20">
    <source>
        <dbReference type="SMART" id="SM00474"/>
    </source>
</evidence>
<dbReference type="Gene3D" id="1.20.1060.10">
    <property type="entry name" value="Taq DNA Polymerase, Chain T, domain 4"/>
    <property type="match status" value="1"/>
</dbReference>
<keyword evidence="5 18" id="KW-0808">Transferase</keyword>
<dbReference type="SMART" id="SM00475">
    <property type="entry name" value="53EXOc"/>
    <property type="match status" value="1"/>
</dbReference>
<dbReference type="InterPro" id="IPR043502">
    <property type="entry name" value="DNA/RNA_pol_sf"/>
</dbReference>
<protein>
    <recommendedName>
        <fullName evidence="4 17">DNA polymerase I</fullName>
        <ecNumber evidence="3 17">2.7.7.7</ecNumber>
    </recommendedName>
</protein>
<evidence type="ECO:0000313" key="23">
    <source>
        <dbReference type="EMBL" id="AUX95296.1"/>
    </source>
</evidence>
<dbReference type="AlphaFoldDB" id="A0A1X1EDY9"/>
<evidence type="ECO:0000256" key="15">
    <source>
        <dbReference type="ARBA" id="ARBA00049244"/>
    </source>
</evidence>
<dbReference type="NCBIfam" id="TIGR00593">
    <property type="entry name" value="pola"/>
    <property type="match status" value="1"/>
</dbReference>
<comment type="similarity">
    <text evidence="1 18">Belongs to the DNA polymerase type-A family.</text>
</comment>
<dbReference type="InterPro" id="IPR001098">
    <property type="entry name" value="DNA-dir_DNA_pol_A_palm_dom"/>
</dbReference>
<dbReference type="InterPro" id="IPR012337">
    <property type="entry name" value="RNaseH-like_sf"/>
</dbReference>
<keyword evidence="11 18" id="KW-0269">Exonuclease</keyword>
<keyword evidence="7 18" id="KW-0235">DNA replication</keyword>
<dbReference type="InterPro" id="IPR020046">
    <property type="entry name" value="5-3_exonucl_a-hlix_arch_N"/>
</dbReference>
<gene>
    <name evidence="18" type="primary">polA</name>
    <name evidence="23" type="ORF">C2E15_21040</name>
</gene>
<feature type="domain" description="5'-3' exonuclease" evidence="21">
    <location>
        <begin position="7"/>
        <end position="268"/>
    </location>
</feature>
<evidence type="ECO:0000313" key="24">
    <source>
        <dbReference type="Proteomes" id="UP000238365"/>
    </source>
</evidence>
<dbReference type="CDD" id="cd09898">
    <property type="entry name" value="H3TH_53EXO"/>
    <property type="match status" value="1"/>
</dbReference>
<dbReference type="PANTHER" id="PTHR10133">
    <property type="entry name" value="DNA POLYMERASE I"/>
    <property type="match status" value="1"/>
</dbReference>
<dbReference type="FunFam" id="1.20.1060.10:FF:000001">
    <property type="entry name" value="DNA polymerase I"/>
    <property type="match status" value="1"/>
</dbReference>
<evidence type="ECO:0000256" key="13">
    <source>
        <dbReference type="ARBA" id="ARBA00023125"/>
    </source>
</evidence>
<evidence type="ECO:0000259" key="21">
    <source>
        <dbReference type="SMART" id="SM00475"/>
    </source>
</evidence>
<dbReference type="CDD" id="cd09859">
    <property type="entry name" value="PIN_53EXO"/>
    <property type="match status" value="1"/>
</dbReference>
<dbReference type="NCBIfam" id="NF004397">
    <property type="entry name" value="PRK05755.1"/>
    <property type="match status" value="1"/>
</dbReference>
<evidence type="ECO:0000256" key="8">
    <source>
        <dbReference type="ARBA" id="ARBA00022722"/>
    </source>
</evidence>
<evidence type="ECO:0000256" key="12">
    <source>
        <dbReference type="ARBA" id="ARBA00022932"/>
    </source>
</evidence>
<comment type="subunit">
    <text evidence="2">Single-chain monomer with multiple functions.</text>
</comment>
<comment type="function">
    <text evidence="16">In addition to polymerase activity, this DNA polymerase exhibits 3'-5' and 5'-3' exonuclease activity. It is able to utilize nicked circular duplex DNA as a template and can unwind the parental DNA strand from its template.</text>
</comment>
<name>A0A1X1EDY9_9GAMM</name>
<evidence type="ECO:0000256" key="17">
    <source>
        <dbReference type="NCBIfam" id="TIGR00593"/>
    </source>
</evidence>
<dbReference type="InterPro" id="IPR036397">
    <property type="entry name" value="RNaseH_sf"/>
</dbReference>
<dbReference type="PROSITE" id="PS00447">
    <property type="entry name" value="DNA_POLYMERASE_A"/>
    <property type="match status" value="1"/>
</dbReference>
<dbReference type="Pfam" id="PF01612">
    <property type="entry name" value="DNA_pol_A_exo1"/>
    <property type="match status" value="1"/>
</dbReference>
<dbReference type="FunFam" id="3.30.420.10:FF:000026">
    <property type="entry name" value="DNA polymerase I"/>
    <property type="match status" value="1"/>
</dbReference>
<dbReference type="GO" id="GO:0008409">
    <property type="term" value="F:5'-3' exonuclease activity"/>
    <property type="evidence" value="ECO:0007669"/>
    <property type="project" value="UniProtKB-UniRule"/>
</dbReference>
<dbReference type="Pfam" id="PF02739">
    <property type="entry name" value="5_3_exonuc_N"/>
    <property type="match status" value="1"/>
</dbReference>
<dbReference type="SMART" id="SM00482">
    <property type="entry name" value="POLAc"/>
    <property type="match status" value="1"/>
</dbReference>
<evidence type="ECO:0000256" key="9">
    <source>
        <dbReference type="ARBA" id="ARBA00022763"/>
    </source>
</evidence>
<dbReference type="InterPro" id="IPR018320">
    <property type="entry name" value="DNA_polymerase_1"/>
</dbReference>
<keyword evidence="12 18" id="KW-0239">DNA-directed DNA polymerase</keyword>
<evidence type="ECO:0000256" key="3">
    <source>
        <dbReference type="ARBA" id="ARBA00012417"/>
    </source>
</evidence>
<dbReference type="InterPro" id="IPR029060">
    <property type="entry name" value="PIN-like_dom_sf"/>
</dbReference>
<dbReference type="SMART" id="SM00279">
    <property type="entry name" value="HhH2"/>
    <property type="match status" value="1"/>
</dbReference>
<dbReference type="Gene3D" id="3.30.420.10">
    <property type="entry name" value="Ribonuclease H-like superfamily/Ribonuclease H"/>
    <property type="match status" value="1"/>
</dbReference>
<dbReference type="FunFam" id="1.10.150.20:FF:000002">
    <property type="entry name" value="DNA polymerase I"/>
    <property type="match status" value="1"/>
</dbReference>
<evidence type="ECO:0000256" key="7">
    <source>
        <dbReference type="ARBA" id="ARBA00022705"/>
    </source>
</evidence>
<keyword evidence="10 18" id="KW-0378">Hydrolase</keyword>
<dbReference type="InterPro" id="IPR019760">
    <property type="entry name" value="DNA-dir_DNA_pol_A_CS"/>
</dbReference>
<keyword evidence="9 18" id="KW-0227">DNA damage</keyword>
<dbReference type="KEGG" id="pgz:C2E15_21040"/>
<evidence type="ECO:0000256" key="10">
    <source>
        <dbReference type="ARBA" id="ARBA00022801"/>
    </source>
</evidence>
<dbReference type="FunFam" id="1.10.150.20:FF:000003">
    <property type="entry name" value="DNA polymerase I"/>
    <property type="match status" value="1"/>
</dbReference>
<dbReference type="CDD" id="cd06139">
    <property type="entry name" value="DNA_polA_I_Ecoli_like_exo"/>
    <property type="match status" value="1"/>
</dbReference>
<evidence type="ECO:0000256" key="4">
    <source>
        <dbReference type="ARBA" id="ARBA00020311"/>
    </source>
</evidence>
<dbReference type="Gene3D" id="3.40.50.1010">
    <property type="entry name" value="5'-nuclease"/>
    <property type="match status" value="1"/>
</dbReference>
<dbReference type="PRINTS" id="PR00868">
    <property type="entry name" value="DNAPOLI"/>
</dbReference>
<evidence type="ECO:0000256" key="14">
    <source>
        <dbReference type="ARBA" id="ARBA00023204"/>
    </source>
</evidence>
<keyword evidence="13 18" id="KW-0238">DNA-binding</keyword>
<accession>A0A1X1EDY9</accession>
<keyword evidence="24" id="KW-1185">Reference proteome</keyword>
<dbReference type="EMBL" id="CP026377">
    <property type="protein sequence ID" value="AUX95296.1"/>
    <property type="molecule type" value="Genomic_DNA"/>
</dbReference>
<comment type="catalytic activity">
    <reaction evidence="15 18">
        <text>DNA(n) + a 2'-deoxyribonucleoside 5'-triphosphate = DNA(n+1) + diphosphate</text>
        <dbReference type="Rhea" id="RHEA:22508"/>
        <dbReference type="Rhea" id="RHEA-COMP:17339"/>
        <dbReference type="Rhea" id="RHEA-COMP:17340"/>
        <dbReference type="ChEBI" id="CHEBI:33019"/>
        <dbReference type="ChEBI" id="CHEBI:61560"/>
        <dbReference type="ChEBI" id="CHEBI:173112"/>
        <dbReference type="EC" id="2.7.7.7"/>
    </reaction>
</comment>
<reference evidence="23 24" key="1">
    <citation type="submission" date="2018-01" db="EMBL/GenBank/DDBJ databases">
        <title>Complete and assembled Genome of Pantoea gaviniae DSM22758T.</title>
        <authorList>
            <person name="Stevens M.J.A."/>
            <person name="Zurfluh K."/>
            <person name="Stephan R."/>
        </authorList>
    </citation>
    <scope>NUCLEOTIDE SEQUENCE [LARGE SCALE GENOMIC DNA]</scope>
    <source>
        <strain evidence="23 24">DSM 22758</strain>
    </source>
</reference>
<keyword evidence="8" id="KW-0540">Nuclease</keyword>
<organism evidence="23 24">
    <name type="scientific">Mixta gaviniae</name>
    <dbReference type="NCBI Taxonomy" id="665914"/>
    <lineage>
        <taxon>Bacteria</taxon>
        <taxon>Pseudomonadati</taxon>
        <taxon>Pseudomonadota</taxon>
        <taxon>Gammaproteobacteria</taxon>
        <taxon>Enterobacterales</taxon>
        <taxon>Erwiniaceae</taxon>
        <taxon>Mixta</taxon>
    </lineage>
</organism>
<dbReference type="GO" id="GO:0003887">
    <property type="term" value="F:DNA-directed DNA polymerase activity"/>
    <property type="evidence" value="ECO:0007669"/>
    <property type="project" value="UniProtKB-UniRule"/>
</dbReference>
<dbReference type="EC" id="2.7.7.7" evidence="3 17"/>
<feature type="coiled-coil region" evidence="19">
    <location>
        <begin position="549"/>
        <end position="576"/>
    </location>
</feature>
<evidence type="ECO:0000256" key="2">
    <source>
        <dbReference type="ARBA" id="ARBA00011541"/>
    </source>
</evidence>
<dbReference type="PANTHER" id="PTHR10133:SF27">
    <property type="entry name" value="DNA POLYMERASE NU"/>
    <property type="match status" value="1"/>
</dbReference>
<evidence type="ECO:0000256" key="19">
    <source>
        <dbReference type="SAM" id="Coils"/>
    </source>
</evidence>
<dbReference type="InterPro" id="IPR002298">
    <property type="entry name" value="DNA_polymerase_A"/>
</dbReference>
<dbReference type="SUPFAM" id="SSF88723">
    <property type="entry name" value="PIN domain-like"/>
    <property type="match status" value="1"/>
</dbReference>
<keyword evidence="14 18" id="KW-0234">DNA repair</keyword>
<evidence type="ECO:0000256" key="11">
    <source>
        <dbReference type="ARBA" id="ARBA00022839"/>
    </source>
</evidence>
<dbReference type="GO" id="GO:0008408">
    <property type="term" value="F:3'-5' exonuclease activity"/>
    <property type="evidence" value="ECO:0007669"/>
    <property type="project" value="UniProtKB-UniRule"/>
</dbReference>
<dbReference type="InterPro" id="IPR020045">
    <property type="entry name" value="DNA_polI_H3TH"/>
</dbReference>
<proteinExistence type="inferred from homology"/>
<evidence type="ECO:0000256" key="1">
    <source>
        <dbReference type="ARBA" id="ARBA00007705"/>
    </source>
</evidence>
<dbReference type="Gene3D" id="3.30.70.370">
    <property type="match status" value="1"/>
</dbReference>
<dbReference type="Proteomes" id="UP000238365">
    <property type="component" value="Chromosome"/>
</dbReference>
<dbReference type="InterPro" id="IPR002421">
    <property type="entry name" value="5-3_exonuclease"/>
</dbReference>
<dbReference type="OrthoDB" id="9806424at2"/>
<dbReference type="SUPFAM" id="SSF53098">
    <property type="entry name" value="Ribonuclease H-like"/>
    <property type="match status" value="1"/>
</dbReference>